<evidence type="ECO:0008006" key="4">
    <source>
        <dbReference type="Google" id="ProtNLM"/>
    </source>
</evidence>
<organism evidence="2 3">
    <name type="scientific">Luteolibacter rhizosphaerae</name>
    <dbReference type="NCBI Taxonomy" id="2989719"/>
    <lineage>
        <taxon>Bacteria</taxon>
        <taxon>Pseudomonadati</taxon>
        <taxon>Verrucomicrobiota</taxon>
        <taxon>Verrucomicrobiia</taxon>
        <taxon>Verrucomicrobiales</taxon>
        <taxon>Verrucomicrobiaceae</taxon>
        <taxon>Luteolibacter</taxon>
    </lineage>
</organism>
<dbReference type="EMBL" id="JAPDDR010000012">
    <property type="protein sequence ID" value="MCW1916068.1"/>
    <property type="molecule type" value="Genomic_DNA"/>
</dbReference>
<dbReference type="RefSeq" id="WP_264515633.1">
    <property type="nucleotide sequence ID" value="NZ_JAPDDR010000012.1"/>
</dbReference>
<feature type="signal peptide" evidence="1">
    <location>
        <begin position="1"/>
        <end position="20"/>
    </location>
</feature>
<accession>A0ABT3G899</accession>
<comment type="caution">
    <text evidence="2">The sequence shown here is derived from an EMBL/GenBank/DDBJ whole genome shotgun (WGS) entry which is preliminary data.</text>
</comment>
<gene>
    <name evidence="2" type="ORF">OJ996_20940</name>
</gene>
<dbReference type="Proteomes" id="UP001165653">
    <property type="component" value="Unassembled WGS sequence"/>
</dbReference>
<feature type="chain" id="PRO_5047294130" description="Secreted protein" evidence="1">
    <location>
        <begin position="21"/>
        <end position="446"/>
    </location>
</feature>
<sequence>MKILPLFTSLYLCCAVSAFAAPLYIFSGQGVTVVVLEADKDETHVSGEIRFGGGIHPFTATVRETEDAGTVDGHFTVDGVAKRFRATLDEDEETASLSMEGKSYQLAAVDAVPEMKPRKEEPAQDPPGESLQAALRLKRVNFPDVSMGGVAAYSMLVPESWNSQGKIEWPPVDDPYPQASIQVKGPGREKITILPAQHFSYLESANMPPQGNPSPQDIGQWLVATIRRTNPAVSAVELLSNKRHPEAEANARKNLNPGIENTIHTLTISYREEGVAMMEEIHLSYARYPPVGTQHVRSLNWSVFIVLCAAAPADDFDRVKSQVYAYANTLAPLPRWWNQMTQVRQQIINLRGQRIAEEIRRRGEFYNDMSDRQHAAFMQRMRSDDEVQRRRIQGIREVQDYQDSDGSRVELPFHYKHVFSDGKGNYHLSNTYQKPGESFQEIQAAE</sequence>
<keyword evidence="3" id="KW-1185">Reference proteome</keyword>
<reference evidence="2" key="1">
    <citation type="submission" date="2022-10" db="EMBL/GenBank/DDBJ databases">
        <title>Luteolibacter sp. GHJ8, whole genome shotgun sequencing project.</title>
        <authorList>
            <person name="Zhao G."/>
            <person name="Shen L."/>
        </authorList>
    </citation>
    <scope>NUCLEOTIDE SEQUENCE</scope>
    <source>
        <strain evidence="2">GHJ8</strain>
    </source>
</reference>
<protein>
    <recommendedName>
        <fullName evidence="4">Secreted protein</fullName>
    </recommendedName>
</protein>
<proteinExistence type="predicted"/>
<evidence type="ECO:0000256" key="1">
    <source>
        <dbReference type="SAM" id="SignalP"/>
    </source>
</evidence>
<evidence type="ECO:0000313" key="2">
    <source>
        <dbReference type="EMBL" id="MCW1916068.1"/>
    </source>
</evidence>
<evidence type="ECO:0000313" key="3">
    <source>
        <dbReference type="Proteomes" id="UP001165653"/>
    </source>
</evidence>
<keyword evidence="1" id="KW-0732">Signal</keyword>
<name>A0ABT3G899_9BACT</name>